<comment type="caution">
    <text evidence="2">The sequence shown here is derived from an EMBL/GenBank/DDBJ whole genome shotgun (WGS) entry which is preliminary data.</text>
</comment>
<name>A0ABX0K041_9PROT</name>
<sequence length="101" mass="11122">MDIDSLLSVALKIIPSSYLATATAIISFIIAACALAVRFWKPPAKNSRWLGFYRIVSALAQARGWNANAYQPDRKAIMVPSSQDRSEVAENLGLKIDETRP</sequence>
<accession>A0ABX0K041</accession>
<proteinExistence type="predicted"/>
<reference evidence="2 3" key="1">
    <citation type="journal article" date="2020" name="Int. J. Syst. Evol. Microbiol.">
        <title>Novel acetic acid bacteria from cider fermentations: Acetobacter conturbans sp. nov. and Acetobacter fallax sp. nov.</title>
        <authorList>
            <person name="Sombolestani A.S."/>
            <person name="Cleenwerck I."/>
            <person name="Cnockaert M."/>
            <person name="Borremans W."/>
            <person name="Wieme A.D."/>
            <person name="De Vuyst L."/>
            <person name="Vandamme P."/>
        </authorList>
    </citation>
    <scope>NUCLEOTIDE SEQUENCE [LARGE SCALE GENOMIC DNA]</scope>
    <source>
        <strain evidence="2 3">LMG 1627</strain>
    </source>
</reference>
<keyword evidence="1" id="KW-1133">Transmembrane helix</keyword>
<keyword evidence="3" id="KW-1185">Reference proteome</keyword>
<keyword evidence="1" id="KW-0812">Transmembrane</keyword>
<evidence type="ECO:0000313" key="3">
    <source>
        <dbReference type="Proteomes" id="UP000631653"/>
    </source>
</evidence>
<feature type="transmembrane region" description="Helical" evidence="1">
    <location>
        <begin position="20"/>
        <end position="40"/>
    </location>
</feature>
<dbReference type="EMBL" id="WOSY01000009">
    <property type="protein sequence ID" value="NHN89087.1"/>
    <property type="molecule type" value="Genomic_DNA"/>
</dbReference>
<protein>
    <submittedName>
        <fullName evidence="2">Uncharacterized protein</fullName>
    </submittedName>
</protein>
<organism evidence="2 3">
    <name type="scientific">Acetobacter conturbans</name>
    <dbReference type="NCBI Taxonomy" id="1737472"/>
    <lineage>
        <taxon>Bacteria</taxon>
        <taxon>Pseudomonadati</taxon>
        <taxon>Pseudomonadota</taxon>
        <taxon>Alphaproteobacteria</taxon>
        <taxon>Acetobacterales</taxon>
        <taxon>Acetobacteraceae</taxon>
        <taxon>Acetobacter</taxon>
    </lineage>
</organism>
<gene>
    <name evidence="2" type="ORF">GOB81_10645</name>
</gene>
<evidence type="ECO:0000313" key="2">
    <source>
        <dbReference type="EMBL" id="NHN89087.1"/>
    </source>
</evidence>
<dbReference type="Proteomes" id="UP000631653">
    <property type="component" value="Unassembled WGS sequence"/>
</dbReference>
<dbReference type="RefSeq" id="WP_173570404.1">
    <property type="nucleotide sequence ID" value="NZ_WOSY01000009.1"/>
</dbReference>
<keyword evidence="1" id="KW-0472">Membrane</keyword>
<evidence type="ECO:0000256" key="1">
    <source>
        <dbReference type="SAM" id="Phobius"/>
    </source>
</evidence>